<reference evidence="1 2" key="1">
    <citation type="journal article" date="2014" name="Emerg. Infect. Dis.">
        <title>High-level Relatedness among Mycobacterium abscessus subsp. massiliense Strains from Widely Separated Outbreaks.</title>
        <authorList>
            <person name="Tettelin H."/>
            <person name="Davidson R.M."/>
            <person name="Agrawal S."/>
            <person name="Aitken M.L."/>
            <person name="Shallom S."/>
            <person name="Hasan N.A."/>
            <person name="Strong M."/>
            <person name="Nogueira de Moura V.C."/>
            <person name="De Groote M.A."/>
            <person name="Duarte R.S."/>
            <person name="Hine E."/>
            <person name="Parankush S."/>
            <person name="Su Q."/>
            <person name="Daugherty S.C."/>
            <person name="Fraser C.M."/>
            <person name="Brown-Elliott B.A."/>
            <person name="Wallace R.J.Jr."/>
            <person name="Holland S.M."/>
            <person name="Sampaio E.P."/>
            <person name="Olivier K.N."/>
            <person name="Jackson M."/>
            <person name="Zelazny A.M."/>
        </authorList>
    </citation>
    <scope>NUCLEOTIDE SEQUENCE [LARGE SCALE GENOMIC DNA]</scope>
    <source>
        <strain evidence="1 2">MAB_091912_2446</strain>
    </source>
</reference>
<dbReference type="EMBL" id="AYTF01000001">
    <property type="protein sequence ID" value="ESV64122.1"/>
    <property type="molecule type" value="Genomic_DNA"/>
</dbReference>
<gene>
    <name evidence="1" type="ORF">L833_1506</name>
</gene>
<name>A0A829MIK9_9MYCO</name>
<protein>
    <submittedName>
        <fullName evidence="1">Uncharacterized protein</fullName>
    </submittedName>
</protein>
<organism evidence="1 2">
    <name type="scientific">Mycobacteroides abscessus MAB_091912_2446</name>
    <dbReference type="NCBI Taxonomy" id="1335414"/>
    <lineage>
        <taxon>Bacteria</taxon>
        <taxon>Bacillati</taxon>
        <taxon>Actinomycetota</taxon>
        <taxon>Actinomycetes</taxon>
        <taxon>Mycobacteriales</taxon>
        <taxon>Mycobacteriaceae</taxon>
        <taxon>Mycobacteroides</taxon>
        <taxon>Mycobacteroides abscessus</taxon>
    </lineage>
</organism>
<dbReference type="AlphaFoldDB" id="A0A829MIK9"/>
<evidence type="ECO:0000313" key="1">
    <source>
        <dbReference type="EMBL" id="ESV64122.1"/>
    </source>
</evidence>
<evidence type="ECO:0000313" key="2">
    <source>
        <dbReference type="Proteomes" id="UP000018502"/>
    </source>
</evidence>
<sequence>MVIEVHVAYLPVADNFNLYPATCRLAITADLGDGLIDPSSGAHQIIKSRIGVHAGTTFLPQGDGIPCIPI</sequence>
<dbReference type="Proteomes" id="UP000018502">
    <property type="component" value="Unassembled WGS sequence"/>
</dbReference>
<accession>A0A829MIK9</accession>
<comment type="caution">
    <text evidence="1">The sequence shown here is derived from an EMBL/GenBank/DDBJ whole genome shotgun (WGS) entry which is preliminary data.</text>
</comment>
<proteinExistence type="predicted"/>